<dbReference type="EMBL" id="JAKTTI010000041">
    <property type="protein sequence ID" value="MCH1627410.1"/>
    <property type="molecule type" value="Genomic_DNA"/>
</dbReference>
<gene>
    <name evidence="2" type="ORF">MJG50_18910</name>
</gene>
<keyword evidence="1" id="KW-0732">Signal</keyword>
<dbReference type="Proteomes" id="UP001431131">
    <property type="component" value="Unassembled WGS sequence"/>
</dbReference>
<dbReference type="AlphaFoldDB" id="A0AAW5E836"/>
<reference evidence="2" key="1">
    <citation type="submission" date="2022-02" db="EMBL/GenBank/DDBJ databases">
        <title>Fredinandcohnia quinoae sp. nov. isolated from Chenopodium quinoa seeds.</title>
        <authorList>
            <person name="Saati-Santamaria Z."/>
            <person name="Flores-Felix J.D."/>
            <person name="Igual J.M."/>
            <person name="Velazquez E."/>
            <person name="Garcia-Fraile P."/>
            <person name="Martinez-Molina E."/>
        </authorList>
    </citation>
    <scope>NUCLEOTIDE SEQUENCE</scope>
    <source>
        <strain evidence="2">SECRCQ15</strain>
    </source>
</reference>
<proteinExistence type="predicted"/>
<dbReference type="RefSeq" id="WP_240257330.1">
    <property type="nucleotide sequence ID" value="NZ_JAKTTI010000041.1"/>
</dbReference>
<name>A0AAW5E836_9BACI</name>
<comment type="caution">
    <text evidence="2">The sequence shown here is derived from an EMBL/GenBank/DDBJ whole genome shotgun (WGS) entry which is preliminary data.</text>
</comment>
<organism evidence="2 3">
    <name type="scientific">Fredinandcohnia quinoae</name>
    <dbReference type="NCBI Taxonomy" id="2918902"/>
    <lineage>
        <taxon>Bacteria</taxon>
        <taxon>Bacillati</taxon>
        <taxon>Bacillota</taxon>
        <taxon>Bacilli</taxon>
        <taxon>Bacillales</taxon>
        <taxon>Bacillaceae</taxon>
        <taxon>Fredinandcohnia</taxon>
    </lineage>
</organism>
<protein>
    <recommendedName>
        <fullName evidence="4">Secreted protein</fullName>
    </recommendedName>
</protein>
<sequence>MKKIAIFLFVLIMMVGSLITPANAEEPNDIELNLEATDIELTDIDPGDGILSCERSFLSSDGDLYVNMQAAAVDSTTRSLQWGFRIKESARTKFGSQVKVELKTARVNNKDINPPYAPHTNSPSYNFHGSMKNYQFKGIGGGGTLKKYDLVYFHFTASSIQNYWEVTSIELKCRVS</sequence>
<keyword evidence="3" id="KW-1185">Reference proteome</keyword>
<evidence type="ECO:0000313" key="3">
    <source>
        <dbReference type="Proteomes" id="UP001431131"/>
    </source>
</evidence>
<evidence type="ECO:0000313" key="2">
    <source>
        <dbReference type="EMBL" id="MCH1627410.1"/>
    </source>
</evidence>
<feature type="chain" id="PRO_5043711494" description="Secreted protein" evidence="1">
    <location>
        <begin position="25"/>
        <end position="176"/>
    </location>
</feature>
<accession>A0AAW5E836</accession>
<evidence type="ECO:0000256" key="1">
    <source>
        <dbReference type="SAM" id="SignalP"/>
    </source>
</evidence>
<evidence type="ECO:0008006" key="4">
    <source>
        <dbReference type="Google" id="ProtNLM"/>
    </source>
</evidence>
<feature type="signal peptide" evidence="1">
    <location>
        <begin position="1"/>
        <end position="24"/>
    </location>
</feature>